<dbReference type="PANTHER" id="PTHR19376">
    <property type="entry name" value="DNA-DIRECTED RNA POLYMERASE"/>
    <property type="match status" value="1"/>
</dbReference>
<comment type="catalytic activity">
    <reaction evidence="6">
        <text>RNA(n) + a ribonucleoside 5'-triphosphate = RNA(n+1) + diphosphate</text>
        <dbReference type="Rhea" id="RHEA:21248"/>
        <dbReference type="Rhea" id="RHEA-COMP:14527"/>
        <dbReference type="Rhea" id="RHEA-COMP:17342"/>
        <dbReference type="ChEBI" id="CHEBI:33019"/>
        <dbReference type="ChEBI" id="CHEBI:61557"/>
        <dbReference type="ChEBI" id="CHEBI:140395"/>
        <dbReference type="EC" id="2.7.7.6"/>
    </reaction>
</comment>
<dbReference type="EC" id="2.7.7.6" evidence="1"/>
<dbReference type="EMBL" id="LBOI01000002">
    <property type="protein sequence ID" value="KKP32082.1"/>
    <property type="molecule type" value="Genomic_DNA"/>
</dbReference>
<dbReference type="AlphaFoldDB" id="A0A0G0BM35"/>
<evidence type="ECO:0000256" key="1">
    <source>
        <dbReference type="ARBA" id="ARBA00012418"/>
    </source>
</evidence>
<proteinExistence type="predicted"/>
<organism evidence="8 9">
    <name type="scientific">Candidatus Woesebacteria bacterium GW2011_GWC2_31_9</name>
    <dbReference type="NCBI Taxonomy" id="1618586"/>
    <lineage>
        <taxon>Bacteria</taxon>
        <taxon>Candidatus Woeseibacteriota</taxon>
    </lineage>
</organism>
<evidence type="ECO:0000313" key="8">
    <source>
        <dbReference type="EMBL" id="KKP32082.1"/>
    </source>
</evidence>
<evidence type="ECO:0000256" key="4">
    <source>
        <dbReference type="ARBA" id="ARBA00022695"/>
    </source>
</evidence>
<feature type="domain" description="RNA polymerase Rpb1" evidence="7">
    <location>
        <begin position="34"/>
        <end position="180"/>
    </location>
</feature>
<evidence type="ECO:0000259" key="7">
    <source>
        <dbReference type="Pfam" id="PF04998"/>
    </source>
</evidence>
<dbReference type="InterPro" id="IPR007081">
    <property type="entry name" value="RNA_pol_Rpb1_5"/>
</dbReference>
<dbReference type="GO" id="GO:0003899">
    <property type="term" value="F:DNA-directed RNA polymerase activity"/>
    <property type="evidence" value="ECO:0007669"/>
    <property type="project" value="UniProtKB-EC"/>
</dbReference>
<dbReference type="GO" id="GO:0003677">
    <property type="term" value="F:DNA binding"/>
    <property type="evidence" value="ECO:0007669"/>
    <property type="project" value="InterPro"/>
</dbReference>
<evidence type="ECO:0000256" key="5">
    <source>
        <dbReference type="ARBA" id="ARBA00023163"/>
    </source>
</evidence>
<dbReference type="Gene3D" id="1.10.150.390">
    <property type="match status" value="1"/>
</dbReference>
<dbReference type="PATRIC" id="fig|1618586.3.peg.92"/>
<dbReference type="Gene3D" id="1.10.1790.20">
    <property type="match status" value="1"/>
</dbReference>
<protein>
    <recommendedName>
        <fullName evidence="1">DNA-directed RNA polymerase</fullName>
        <ecNumber evidence="1">2.7.7.6</ecNumber>
    </recommendedName>
</protein>
<dbReference type="Proteomes" id="UP000034803">
    <property type="component" value="Unassembled WGS sequence"/>
</dbReference>
<dbReference type="Pfam" id="PF04998">
    <property type="entry name" value="RNA_pol_Rpb1_5"/>
    <property type="match status" value="1"/>
</dbReference>
<dbReference type="SUPFAM" id="SSF64484">
    <property type="entry name" value="beta and beta-prime subunits of DNA dependent RNA-polymerase"/>
    <property type="match status" value="1"/>
</dbReference>
<evidence type="ECO:0000256" key="2">
    <source>
        <dbReference type="ARBA" id="ARBA00022478"/>
    </source>
</evidence>
<dbReference type="GO" id="GO:0006351">
    <property type="term" value="P:DNA-templated transcription"/>
    <property type="evidence" value="ECO:0007669"/>
    <property type="project" value="InterPro"/>
</dbReference>
<dbReference type="InterPro" id="IPR045867">
    <property type="entry name" value="DNA-dir_RpoC_beta_prime"/>
</dbReference>
<keyword evidence="2 8" id="KW-0240">DNA-directed RNA polymerase</keyword>
<name>A0A0G0BM35_9BACT</name>
<dbReference type="PANTHER" id="PTHR19376:SF54">
    <property type="entry name" value="DNA-DIRECTED RNA POLYMERASE SUBUNIT BETA"/>
    <property type="match status" value="1"/>
</dbReference>
<reference evidence="8 9" key="1">
    <citation type="journal article" date="2015" name="Nature">
        <title>rRNA introns, odd ribosomes, and small enigmatic genomes across a large radiation of phyla.</title>
        <authorList>
            <person name="Brown C.T."/>
            <person name="Hug L.A."/>
            <person name="Thomas B.C."/>
            <person name="Sharon I."/>
            <person name="Castelle C.J."/>
            <person name="Singh A."/>
            <person name="Wilkins M.J."/>
            <person name="Williams K.H."/>
            <person name="Banfield J.F."/>
        </authorList>
    </citation>
    <scope>NUCLEOTIDE SEQUENCE [LARGE SCALE GENOMIC DNA]</scope>
</reference>
<keyword evidence="3" id="KW-0808">Transferase</keyword>
<keyword evidence="4" id="KW-0548">Nucleotidyltransferase</keyword>
<feature type="non-terminal residue" evidence="8">
    <location>
        <position position="1"/>
    </location>
</feature>
<evidence type="ECO:0000256" key="3">
    <source>
        <dbReference type="ARBA" id="ARBA00022679"/>
    </source>
</evidence>
<dbReference type="Gene3D" id="2.40.50.100">
    <property type="match status" value="1"/>
</dbReference>
<gene>
    <name evidence="8" type="ORF">UR21_C0002G0001</name>
</gene>
<dbReference type="CDD" id="cd02655">
    <property type="entry name" value="RNAP_beta'_C"/>
    <property type="match status" value="1"/>
</dbReference>
<accession>A0A0G0BM35</accession>
<evidence type="ECO:0000256" key="6">
    <source>
        <dbReference type="ARBA" id="ARBA00048552"/>
    </source>
</evidence>
<evidence type="ECO:0000313" key="9">
    <source>
        <dbReference type="Proteomes" id="UP000034803"/>
    </source>
</evidence>
<keyword evidence="5" id="KW-0804">Transcription</keyword>
<comment type="caution">
    <text evidence="8">The sequence shown here is derived from an EMBL/GenBank/DDBJ whole genome shotgun (WGS) entry which is preliminary data.</text>
</comment>
<sequence length="236" mass="25833">VTQGLPRVEELVEGRTPKISSSITEISGKTVVSEVEEGWKVVVRGTGKIKEEREYIIPKTLELAVKDNQLIEAGTALAFGPLDIKDILAIKGLRASQEYLVAELQKVYESQGIGINDKHFEVIARKMSDEVRIVTAGDSHFLPGELTSKASFEEENEKTLVAGGEPSSAQQIVLGITRRSLYTESWLSAASFEQTTEVLTESSLMGREDKLLGLKENVIIGRLIPVTAEKALLPNN</sequence>
<dbReference type="GO" id="GO:0000428">
    <property type="term" value="C:DNA-directed RNA polymerase complex"/>
    <property type="evidence" value="ECO:0007669"/>
    <property type="project" value="UniProtKB-KW"/>
</dbReference>